<evidence type="ECO:0000256" key="3">
    <source>
        <dbReference type="ARBA" id="ARBA00022737"/>
    </source>
</evidence>
<dbReference type="InterPro" id="IPR019734">
    <property type="entry name" value="TPR_rpt"/>
</dbReference>
<dbReference type="PROSITE" id="PS50005">
    <property type="entry name" value="TPR"/>
    <property type="match status" value="2"/>
</dbReference>
<feature type="repeat" description="TPR" evidence="5">
    <location>
        <begin position="77"/>
        <end position="110"/>
    </location>
</feature>
<name>A0AA89C753_PINIB</name>
<evidence type="ECO:0000256" key="4">
    <source>
        <dbReference type="ARBA" id="ARBA00022803"/>
    </source>
</evidence>
<keyword evidence="2" id="KW-0963">Cytoplasm</keyword>
<sequence length="190" mass="22206">MTDEEKARKATREKDKGNEAFRSGDYKEAIAYYTRSIQLQSNAASFNNRALAYLKEKEWMRAETDCNKVLTLEPDNIKALLRRGSAYKGKKEYSKALVDFQRVLELEPANKRAEELIEELKKDEKKYEREKEEKKEKGKRMVIEETDGSDDESGDEIIIDKVKHINDGFKVLLRFNGDINIIFVNRPNQY</sequence>
<gene>
    <name evidence="7" type="ORF">FSP39_009756</name>
</gene>
<dbReference type="SMART" id="SM00028">
    <property type="entry name" value="TPR"/>
    <property type="match status" value="3"/>
</dbReference>
<dbReference type="Gene3D" id="1.25.40.10">
    <property type="entry name" value="Tetratricopeptide repeat domain"/>
    <property type="match status" value="1"/>
</dbReference>
<dbReference type="InterPro" id="IPR011990">
    <property type="entry name" value="TPR-like_helical_dom_sf"/>
</dbReference>
<dbReference type="AlphaFoldDB" id="A0AA89C753"/>
<dbReference type="GO" id="GO:0006626">
    <property type="term" value="P:protein targeting to mitochondrion"/>
    <property type="evidence" value="ECO:0007669"/>
    <property type="project" value="TreeGrafter"/>
</dbReference>
<reference evidence="7" key="1">
    <citation type="submission" date="2019-08" db="EMBL/GenBank/DDBJ databases">
        <title>The improved chromosome-level genome for the pearl oyster Pinctada fucata martensii using PacBio sequencing and Hi-C.</title>
        <authorList>
            <person name="Zheng Z."/>
        </authorList>
    </citation>
    <scope>NUCLEOTIDE SEQUENCE</scope>
    <source>
        <strain evidence="7">ZZ-2019</strain>
        <tissue evidence="7">Adductor muscle</tissue>
    </source>
</reference>
<organism evidence="7 8">
    <name type="scientific">Pinctada imbricata</name>
    <name type="common">Atlantic pearl-oyster</name>
    <name type="synonym">Pinctada martensii</name>
    <dbReference type="NCBI Taxonomy" id="66713"/>
    <lineage>
        <taxon>Eukaryota</taxon>
        <taxon>Metazoa</taxon>
        <taxon>Spiralia</taxon>
        <taxon>Lophotrochozoa</taxon>
        <taxon>Mollusca</taxon>
        <taxon>Bivalvia</taxon>
        <taxon>Autobranchia</taxon>
        <taxon>Pteriomorphia</taxon>
        <taxon>Pterioida</taxon>
        <taxon>Pterioidea</taxon>
        <taxon>Pteriidae</taxon>
        <taxon>Pinctada</taxon>
    </lineage>
</organism>
<feature type="repeat" description="TPR" evidence="5">
    <location>
        <begin position="10"/>
        <end position="43"/>
    </location>
</feature>
<evidence type="ECO:0000256" key="2">
    <source>
        <dbReference type="ARBA" id="ARBA00022490"/>
    </source>
</evidence>
<evidence type="ECO:0000313" key="8">
    <source>
        <dbReference type="Proteomes" id="UP001186944"/>
    </source>
</evidence>
<dbReference type="GO" id="GO:0005829">
    <property type="term" value="C:cytosol"/>
    <property type="evidence" value="ECO:0007669"/>
    <property type="project" value="TreeGrafter"/>
</dbReference>
<dbReference type="PANTHER" id="PTHR45984:SF1">
    <property type="entry name" value="SPAG1 AXONEMAL DYNEIN ASSEMBLY FACTOR"/>
    <property type="match status" value="1"/>
</dbReference>
<comment type="caution">
    <text evidence="7">The sequence shown here is derived from an EMBL/GenBank/DDBJ whole genome shotgun (WGS) entry which is preliminary data.</text>
</comment>
<dbReference type="Pfam" id="PF13181">
    <property type="entry name" value="TPR_8"/>
    <property type="match status" value="1"/>
</dbReference>
<evidence type="ECO:0000256" key="5">
    <source>
        <dbReference type="PROSITE-ProRule" id="PRU00339"/>
    </source>
</evidence>
<accession>A0AA89C753</accession>
<dbReference type="PROSITE" id="PS50293">
    <property type="entry name" value="TPR_REGION"/>
    <property type="match status" value="1"/>
</dbReference>
<proteinExistence type="predicted"/>
<comment type="subcellular location">
    <subcellularLocation>
        <location evidence="1">Cytoplasm</location>
    </subcellularLocation>
</comment>
<dbReference type="GO" id="GO:0031072">
    <property type="term" value="F:heat shock protein binding"/>
    <property type="evidence" value="ECO:0007669"/>
    <property type="project" value="TreeGrafter"/>
</dbReference>
<keyword evidence="3" id="KW-0677">Repeat</keyword>
<dbReference type="GO" id="GO:0005739">
    <property type="term" value="C:mitochondrion"/>
    <property type="evidence" value="ECO:0007669"/>
    <property type="project" value="TreeGrafter"/>
</dbReference>
<dbReference type="EMBL" id="VSWD01000005">
    <property type="protein sequence ID" value="KAK3102228.1"/>
    <property type="molecule type" value="Genomic_DNA"/>
</dbReference>
<feature type="compositionally biased region" description="Acidic residues" evidence="6">
    <location>
        <begin position="144"/>
        <end position="153"/>
    </location>
</feature>
<evidence type="ECO:0000313" key="7">
    <source>
        <dbReference type="EMBL" id="KAK3102228.1"/>
    </source>
</evidence>
<protein>
    <submittedName>
        <fullName evidence="7">Uncharacterized protein</fullName>
    </submittedName>
</protein>
<keyword evidence="8" id="KW-1185">Reference proteome</keyword>
<feature type="region of interest" description="Disordered" evidence="6">
    <location>
        <begin position="125"/>
        <end position="153"/>
    </location>
</feature>
<dbReference type="InterPro" id="IPR051982">
    <property type="entry name" value="CiliaryAsmbly_MitoImport"/>
</dbReference>
<evidence type="ECO:0000256" key="6">
    <source>
        <dbReference type="SAM" id="MobiDB-lite"/>
    </source>
</evidence>
<dbReference type="SUPFAM" id="SSF48452">
    <property type="entry name" value="TPR-like"/>
    <property type="match status" value="1"/>
</dbReference>
<dbReference type="Proteomes" id="UP001186944">
    <property type="component" value="Unassembled WGS sequence"/>
</dbReference>
<keyword evidence="4 5" id="KW-0802">TPR repeat</keyword>
<dbReference type="Pfam" id="PF00515">
    <property type="entry name" value="TPR_1"/>
    <property type="match status" value="2"/>
</dbReference>
<evidence type="ECO:0000256" key="1">
    <source>
        <dbReference type="ARBA" id="ARBA00004496"/>
    </source>
</evidence>
<dbReference type="PANTHER" id="PTHR45984">
    <property type="entry name" value="RNA (RNA) POLYMERASE II ASSOCIATED PROTEIN HOMOLOG"/>
    <property type="match status" value="1"/>
</dbReference>
<feature type="compositionally biased region" description="Basic and acidic residues" evidence="6">
    <location>
        <begin position="125"/>
        <end position="143"/>
    </location>
</feature>
<feature type="region of interest" description="Disordered" evidence="6">
    <location>
        <begin position="1"/>
        <end position="20"/>
    </location>
</feature>